<proteinExistence type="predicted"/>
<evidence type="ECO:0000313" key="2">
    <source>
        <dbReference type="EMBL" id="VDM72404.1"/>
    </source>
</evidence>
<dbReference type="EMBL" id="UYYB01025223">
    <property type="protein sequence ID" value="VDM72404.1"/>
    <property type="molecule type" value="Genomic_DNA"/>
</dbReference>
<sequence>MLSTVQDQSVSNGGTPFGADRYAATAAAVAAGAGSMNHGNGPPKHAQLTGVQQQEWQQPRSPSQQQAGHPQQSEGQSQAPQQLPPQQIPQQQLPSHQAQPHPYATAYPPQFMQGRPPGYPCYPGYPGMPPSQPGYPGAPIGYPPHMLRPQQTELVRMPQGPTPAEWAAQQQRAMK</sequence>
<feature type="non-terminal residue" evidence="2">
    <location>
        <position position="175"/>
    </location>
</feature>
<feature type="region of interest" description="Disordered" evidence="1">
    <location>
        <begin position="156"/>
        <end position="175"/>
    </location>
</feature>
<dbReference type="AlphaFoldDB" id="A0A3P7J3F6"/>
<feature type="compositionally biased region" description="Low complexity" evidence="1">
    <location>
        <begin position="70"/>
        <end position="81"/>
    </location>
</feature>
<keyword evidence="3" id="KW-1185">Reference proteome</keyword>
<reference evidence="2 3" key="1">
    <citation type="submission" date="2018-11" db="EMBL/GenBank/DDBJ databases">
        <authorList>
            <consortium name="Pathogen Informatics"/>
        </authorList>
    </citation>
    <scope>NUCLEOTIDE SEQUENCE [LARGE SCALE GENOMIC DNA]</scope>
</reference>
<organism evidence="2 3">
    <name type="scientific">Strongylus vulgaris</name>
    <name type="common">Blood worm</name>
    <dbReference type="NCBI Taxonomy" id="40348"/>
    <lineage>
        <taxon>Eukaryota</taxon>
        <taxon>Metazoa</taxon>
        <taxon>Ecdysozoa</taxon>
        <taxon>Nematoda</taxon>
        <taxon>Chromadorea</taxon>
        <taxon>Rhabditida</taxon>
        <taxon>Rhabditina</taxon>
        <taxon>Rhabditomorpha</taxon>
        <taxon>Strongyloidea</taxon>
        <taxon>Strongylidae</taxon>
        <taxon>Strongylus</taxon>
    </lineage>
</organism>
<feature type="compositionally biased region" description="Polar residues" evidence="1">
    <location>
        <begin position="49"/>
        <end position="69"/>
    </location>
</feature>
<protein>
    <submittedName>
        <fullName evidence="2">Uncharacterized protein</fullName>
    </submittedName>
</protein>
<accession>A0A3P7J3F6</accession>
<feature type="region of interest" description="Disordered" evidence="1">
    <location>
        <begin position="33"/>
        <end position="116"/>
    </location>
</feature>
<name>A0A3P7J3F6_STRVU</name>
<feature type="compositionally biased region" description="Low complexity" evidence="1">
    <location>
        <begin position="88"/>
        <end position="102"/>
    </location>
</feature>
<evidence type="ECO:0000256" key="1">
    <source>
        <dbReference type="SAM" id="MobiDB-lite"/>
    </source>
</evidence>
<dbReference type="Proteomes" id="UP000270094">
    <property type="component" value="Unassembled WGS sequence"/>
</dbReference>
<evidence type="ECO:0000313" key="3">
    <source>
        <dbReference type="Proteomes" id="UP000270094"/>
    </source>
</evidence>
<gene>
    <name evidence="2" type="ORF">SVUK_LOCUS7402</name>
</gene>